<comment type="caution">
    <text evidence="3">The sequence shown here is derived from an EMBL/GenBank/DDBJ whole genome shotgun (WGS) entry which is preliminary data.</text>
</comment>
<evidence type="ECO:0000313" key="3">
    <source>
        <dbReference type="EMBL" id="KAK5986137.1"/>
    </source>
</evidence>
<feature type="compositionally biased region" description="Basic and acidic residues" evidence="2">
    <location>
        <begin position="61"/>
        <end position="71"/>
    </location>
</feature>
<dbReference type="EMBL" id="WIXE01000967">
    <property type="protein sequence ID" value="KAK5986137.1"/>
    <property type="molecule type" value="Genomic_DNA"/>
</dbReference>
<keyword evidence="1" id="KW-0175">Coiled coil</keyword>
<sequence length="434" mass="49129">VELSEVWTRRNEDLDWDSLICSSDSMIARRQKEAAPRSLDDLTSLKMTKDWIAVAKSDTDVPKTTDCDERSPAGTSPLGGVHRVNMVVRSRRSEETAGSIQHSTTGEEDSRVSFALHDLTGPVMDAYREEELMRYMDVNNLDFNIARRFATTDNEQAYVGTIQKGVFKAKSDISQESIEERILPVGNKRIRTLSQNELKRSLRSSIENVEDLVRQLATSRNELVRLSVDCLATLNAADQMMHRASEWFRMMLDDLEKRIKDETILVSRHQNFLETHINPILRKLHDLTVLYETLNFLDKKTSMNDQTMRTSKHNIQLARESIAKLSSKDSKMKASSTVRSDLAPLAAEISSAFHGFQEALLEVMTFTLSSAAANRLLETILTQMRGIHRVVMKEMPRATLAQYLATLGAREQGKYKAAILTGRILQICGNYANE</sequence>
<reference evidence="3 4" key="1">
    <citation type="submission" date="2019-10" db="EMBL/GenBank/DDBJ databases">
        <title>Assembly and Annotation for the nematode Trichostrongylus colubriformis.</title>
        <authorList>
            <person name="Martin J."/>
        </authorList>
    </citation>
    <scope>NUCLEOTIDE SEQUENCE [LARGE SCALE GENOMIC DNA]</scope>
    <source>
        <strain evidence="3">G859</strain>
        <tissue evidence="3">Whole worm</tissue>
    </source>
</reference>
<evidence type="ECO:0000256" key="1">
    <source>
        <dbReference type="SAM" id="Coils"/>
    </source>
</evidence>
<dbReference type="Proteomes" id="UP001331761">
    <property type="component" value="Unassembled WGS sequence"/>
</dbReference>
<feature type="region of interest" description="Disordered" evidence="2">
    <location>
        <begin position="61"/>
        <end position="81"/>
    </location>
</feature>
<gene>
    <name evidence="3" type="ORF">GCK32_011429</name>
</gene>
<organism evidence="3 4">
    <name type="scientific">Trichostrongylus colubriformis</name>
    <name type="common">Black scour worm</name>
    <dbReference type="NCBI Taxonomy" id="6319"/>
    <lineage>
        <taxon>Eukaryota</taxon>
        <taxon>Metazoa</taxon>
        <taxon>Ecdysozoa</taxon>
        <taxon>Nematoda</taxon>
        <taxon>Chromadorea</taxon>
        <taxon>Rhabditida</taxon>
        <taxon>Rhabditina</taxon>
        <taxon>Rhabditomorpha</taxon>
        <taxon>Strongyloidea</taxon>
        <taxon>Trichostrongylidae</taxon>
        <taxon>Trichostrongylus</taxon>
    </lineage>
</organism>
<evidence type="ECO:0000256" key="2">
    <source>
        <dbReference type="SAM" id="MobiDB-lite"/>
    </source>
</evidence>
<evidence type="ECO:0000313" key="4">
    <source>
        <dbReference type="Proteomes" id="UP001331761"/>
    </source>
</evidence>
<feature type="non-terminal residue" evidence="3">
    <location>
        <position position="1"/>
    </location>
</feature>
<proteinExistence type="predicted"/>
<keyword evidence="4" id="KW-1185">Reference proteome</keyword>
<accession>A0AAN8FXR2</accession>
<dbReference type="AlphaFoldDB" id="A0AAN8FXR2"/>
<name>A0AAN8FXR2_TRICO</name>
<feature type="coiled-coil region" evidence="1">
    <location>
        <begin position="202"/>
        <end position="229"/>
    </location>
</feature>
<feature type="region of interest" description="Disordered" evidence="2">
    <location>
        <begin position="90"/>
        <end position="109"/>
    </location>
</feature>
<protein>
    <submittedName>
        <fullName evidence="3">Uncharacterized protein</fullName>
    </submittedName>
</protein>